<dbReference type="RefSeq" id="WP_305736094.1">
    <property type="nucleotide sequence ID" value="NZ_CP137744.1"/>
</dbReference>
<reference evidence="2 3" key="1">
    <citation type="submission" date="2023-10" db="EMBL/GenBank/DDBJ databases">
        <title>Genome sequencing of the isolated polysaccharide-producing bacterium Kosakonia sacchari KS2022.</title>
        <authorList>
            <person name="Yi X."/>
        </authorList>
    </citation>
    <scope>NUCLEOTIDE SEQUENCE [LARGE SCALE GENOMIC DNA]</scope>
    <source>
        <strain evidence="2 3">KS2022</strain>
    </source>
</reference>
<accession>A0ABZ0MIT9</accession>
<evidence type="ECO:0000259" key="1">
    <source>
        <dbReference type="Pfam" id="PF14534"/>
    </source>
</evidence>
<sequence>MMNKKDELLAMLVRYEQQLHDPEIRCQPEVVERLLHHDFFEIGRSGRRYSREQVIAALANEDAEPIASDDFALSMHNNGYVLLTYRSFILNGQGQMVKQTLRASLWEACKTTPGRWQMRFHQGTPMAESML</sequence>
<dbReference type="Pfam" id="PF14534">
    <property type="entry name" value="DUF4440"/>
    <property type="match status" value="1"/>
</dbReference>
<dbReference type="Proteomes" id="UP001302368">
    <property type="component" value="Chromosome"/>
</dbReference>
<feature type="domain" description="DUF4440" evidence="1">
    <location>
        <begin position="15"/>
        <end position="118"/>
    </location>
</feature>
<dbReference type="InterPro" id="IPR032710">
    <property type="entry name" value="NTF2-like_dom_sf"/>
</dbReference>
<protein>
    <submittedName>
        <fullName evidence="2">DUF4440 domain-containing protein</fullName>
    </submittedName>
</protein>
<dbReference type="InterPro" id="IPR027843">
    <property type="entry name" value="DUF4440"/>
</dbReference>
<proteinExistence type="predicted"/>
<evidence type="ECO:0000313" key="2">
    <source>
        <dbReference type="EMBL" id="WOZ75334.1"/>
    </source>
</evidence>
<dbReference type="EMBL" id="CP137744">
    <property type="protein sequence ID" value="WOZ75334.1"/>
    <property type="molecule type" value="Genomic_DNA"/>
</dbReference>
<dbReference type="SUPFAM" id="SSF54427">
    <property type="entry name" value="NTF2-like"/>
    <property type="match status" value="1"/>
</dbReference>
<organism evidence="2 3">
    <name type="scientific">Kosakonia sacchari</name>
    <dbReference type="NCBI Taxonomy" id="1158459"/>
    <lineage>
        <taxon>Bacteria</taxon>
        <taxon>Pseudomonadati</taxon>
        <taxon>Pseudomonadota</taxon>
        <taxon>Gammaproteobacteria</taxon>
        <taxon>Enterobacterales</taxon>
        <taxon>Enterobacteriaceae</taxon>
        <taxon>Kosakonia</taxon>
    </lineage>
</organism>
<dbReference type="Gene3D" id="3.10.450.50">
    <property type="match status" value="1"/>
</dbReference>
<gene>
    <name evidence="2" type="ORF">Q8Y70_11880</name>
</gene>
<evidence type="ECO:0000313" key="3">
    <source>
        <dbReference type="Proteomes" id="UP001302368"/>
    </source>
</evidence>
<keyword evidence="3" id="KW-1185">Reference proteome</keyword>
<name>A0ABZ0MIT9_9ENTR</name>